<keyword evidence="1" id="KW-1133">Transmembrane helix</keyword>
<dbReference type="Proteomes" id="UP000767392">
    <property type="component" value="Unassembled WGS sequence"/>
</dbReference>
<reference evidence="2 3" key="1">
    <citation type="submission" date="2018-08" db="EMBL/GenBank/DDBJ databases">
        <title>Comparative genomics of wild bee and flower associated Lactobacillus reveals potential adaptation to the bee host.</title>
        <authorList>
            <person name="Vuong H.Q."/>
            <person name="Mcfrederick Q.S."/>
        </authorList>
    </citation>
    <scope>NUCLEOTIDE SEQUENCE [LARGE SCALE GENOMIC DNA]</scope>
    <source>
        <strain evidence="2 3">HV_04</strain>
    </source>
</reference>
<gene>
    <name evidence="2" type="ORF">DY048_06770</name>
</gene>
<protein>
    <submittedName>
        <fullName evidence="2">Uncharacterized protein</fullName>
    </submittedName>
</protein>
<comment type="caution">
    <text evidence="2">The sequence shown here is derived from an EMBL/GenBank/DDBJ whole genome shotgun (WGS) entry which is preliminary data.</text>
</comment>
<dbReference type="EMBL" id="QUAM01000005">
    <property type="protein sequence ID" value="TPR12872.1"/>
    <property type="molecule type" value="Genomic_DNA"/>
</dbReference>
<sequence length="59" mass="7161">MIRIFIFMSSFFMAVFLNLFNDFRKNKINKKAFIKKTLIIIIIIFIAMYVLYLAKYINN</sequence>
<keyword evidence="1" id="KW-0812">Transmembrane</keyword>
<evidence type="ECO:0000256" key="1">
    <source>
        <dbReference type="SAM" id="Phobius"/>
    </source>
</evidence>
<evidence type="ECO:0000313" key="2">
    <source>
        <dbReference type="EMBL" id="TPR12872.1"/>
    </source>
</evidence>
<feature type="transmembrane region" description="Helical" evidence="1">
    <location>
        <begin position="33"/>
        <end position="54"/>
    </location>
</feature>
<feature type="transmembrane region" description="Helical" evidence="1">
    <location>
        <begin position="6"/>
        <end position="21"/>
    </location>
</feature>
<accession>A0ABY2YRQ6</accession>
<organism evidence="2 3">
    <name type="scientific">Apilactobacillus timberlakei</name>
    <dbReference type="NCBI Taxonomy" id="2008380"/>
    <lineage>
        <taxon>Bacteria</taxon>
        <taxon>Bacillati</taxon>
        <taxon>Bacillota</taxon>
        <taxon>Bacilli</taxon>
        <taxon>Lactobacillales</taxon>
        <taxon>Lactobacillaceae</taxon>
        <taxon>Apilactobacillus</taxon>
    </lineage>
</organism>
<evidence type="ECO:0000313" key="3">
    <source>
        <dbReference type="Proteomes" id="UP000767392"/>
    </source>
</evidence>
<keyword evidence="1" id="KW-0472">Membrane</keyword>
<keyword evidence="3" id="KW-1185">Reference proteome</keyword>
<proteinExistence type="predicted"/>
<name>A0ABY2YRQ6_9LACO</name>